<feature type="compositionally biased region" description="Low complexity" evidence="2">
    <location>
        <begin position="524"/>
        <end position="535"/>
    </location>
</feature>
<name>A0A1Q9CFA4_SYMMI</name>
<feature type="region of interest" description="Disordered" evidence="2">
    <location>
        <begin position="2594"/>
        <end position="2621"/>
    </location>
</feature>
<evidence type="ECO:0000256" key="2">
    <source>
        <dbReference type="SAM" id="MobiDB-lite"/>
    </source>
</evidence>
<keyword evidence="4" id="KW-1185">Reference proteome</keyword>
<feature type="compositionally biased region" description="Pro residues" evidence="2">
    <location>
        <begin position="1170"/>
        <end position="1179"/>
    </location>
</feature>
<sequence>MHPQPPVHQQGMSPTLDGENSGPPYAGSPGLLRHQVDARDEGAVHPLPNGVPSGARPAREDQAVQEAGTAVTVGVSMDDVAGTPDFRCGNWAREPDRWQRLSACEISTGARRATGTRVAAVSEVYSFASSGTVTGGDPYSGAASAILAGKDWRLHLRACALKPFSPHLFNPSFGLTNLAMFFRSDLWIQHGRACALKPFSPHLFNPSFGLTNLAMFFRSDLWIQHGRLFANIGGEQFPQGPKCGKGPNVAAALSNCAAKEVLQAEVSRQLDVAMGEMLAKLQEEKRRTDEANAEDLSDTSWARWQEMTKDALSWYGKYSSSSPLARLQLQPRASSVPRPEWTRVERRATAMMLSAIPKTIREEIIAHGQVSSLDVLCKLYSVHQPGNLQEKTLVLRMLEQPEECTTALQAVEGLRRWSLWRRRAASLGMAEPDASVLVRGLDKITSQVIKGSGELAFRVSLIRSTLQVDVSPSSATVTTFLQHLQAEMEQQARLGTAKADSMAALRAVGPTVEPTPPPPPTNPTSPTTSPTTTRPQGAVCKFFASATARKVNFEGLGDAQVDFFNLPNNDPTVACAREVHVQLAGDSSVKMKQTSDGTLLSGWRLVGEDGEVLSLNVVKGCPEIPEETAVKLITMLEAKQLPELKSTTATSIKAISDVRQSWCSRLLDYVKIGNTECARRAIDKAEFLGYKAMVKNDLAIRQLRQGQWEVLKGLALNRRARKRLLRAASWIVRWDPPCVERRQDHLRHLGYVGDTVYLNVNTLLAENEFVDVWRVLWLAAIQGRIGAVVARDAADRPLDQLMVAPHRNKVHFLHAMSVAGRMVRGGEVVSLYVEDAAVSDPRTSTSTTTSAPWREQPDTKAYFSEMGIADAVVDSFSGEHAARRAEMDSDAAWKLHVLRQHRASAHPSAYTLSLDIAGPIKGFRWLKEVLVEMTIYVATLYRTVMKKCKKSFQMRSWMLWRRSLRRRSPPDYSVEEQKKEAEEWEKMKAAFKAPLKTETIYFCVPVNGKKAVYTLPALQQMVVEIKALGYPVVRVHSDRGGEFRGNLVKRWLAGQGRDPSRPRTSEDSLANGCANGGNQAEMFEAWNTRSMPRRHGAKVCVKVKKYKTGDVESFTPHWLQGKYLGPSTDVRGGHVVLKPSGTFLTTAHVRVTTDPPPLDSIVPTVYVEPEPPVAPPLPPPDHEPPPGAGIGDDPLLPPPIRRARFKGPALRHLQLFLPDVVPMDEVQQCIEDYELPEPRLCQLRAKLVYELETLAAEMIQEGPPTLEGCTRLLENIGSECGNLKVPRVKDGIGMVVGAYVHGGSFGVTNYGKDLKWTAMYLNKYLLIRLKETLGDGDYAWTTLALQHAAEVPQHRDVHNQLGSRNYVIELKTDKHAGLWVEDGQDQREVLGGEHPTDFQWCTEDGEVRDGCLVDIKNVPASFNPRRSHGYIRDAGQRWFLSAYTPHGAFRLSEADKRYLESCGFPLPDPLPPTDNEVLETRPMLKATFFPRPWEELDGVRSFGSDVEVSGVVNDDDDEVCGDWGIYVEEEESDLWWRTSQHVMNFHNNAEYQEDVEECVEEWLGDHGCLNPRLAKMEPEFTNNIEQLIKDLTESETPLRHTHNVSPHEVRQAMEAWSPAIKKELGVVEKGFYRSTASAVEEMKRTHYATPDQQDIFASGAAAESLRTIKDLRFTADGKEWKLRQGDAEPSLWMLVPADSPEEDPGALVLIYVDDILLCGRLGLLKTVAQTFSATWKTTELDLLTELHGVRFLGCEILTTASYDRYYLHQRPYIKEILRAHDIPQTSCSPAQAPRHLVTFEAEPDEPKGNPDEVKMAQRLCGELLWLAQRTRPDVSFTVNAMGALISRAAPRCIAIGLKLMAYLQHTQDYILAIEPVNDDLVAYTDRCPFGVEGDQEIAGKELKITLAIDNQSTLRRLRESVRQEIEAQIGGYDEPDADGNRDYYLILIMGGSSSELHQQGEVRSPVDLPPSSPLTPLRNGVSGPAPTTGSVDPTAALPQGDARPDHQQAVATMETTQVRDDSVGQDGRVVKFKFFQVVRRSSRSMLSLQANQPHNRVEWVFAYSREEVTIFIKARFQDNINYETPRSQVSHRSMIPSPISAADGPSPSALPRALKWITGIGEYFNLRSVGESFAGPTFAVPLTAVRGRPSTTQYGAVNAASNSHLRTDLASGSSSLFNAEALQRLRAMEGSAPLLYSPSDANAPRGERHSSDSSDLPRDVIQQEVARQLSELTNRVQAAEAENQQLRQRLTFMTEVRQLEEDHAGVILDVLLQEVRPEPELPGPGQDHRWERRLSLTNASWTDFAPDTIHTNLLPDQSQCTGAGYSHQHRQIEHPSISCLNVDVIGPLRYPGLNPDQRGKAPRPFRYCLVGDYRFAKIPRVQGIATDEEIQRVLEESQKLQLEPVGEQEIAGQDPLQEEGEHTDLDEYVPSETEVDEDLEQVAMPEEVAAADVGVAEDEDDPSLGAAVPPDPLDRVIEDLQFSGESDTLLFAVPLYTPIAMQSKRRAPSFMDPASTVAMQQRERLGMLTKLLAPFGHDVLAKEKRFHQQRANVDSDWKKYKYLGLSSTTPGAHFLVRQVGERYQLTHTRGVRVGAEDPPDVLPPLRVDESPSPRRRIVGKRPAASVEAKGVQVLDEDLFVQDDELHRQLQSQGGSIELPAKGGAGELLGLDVVAVDGGFFVTQETYVDELARIHNPHPPAVTPLTREECSFEMTSSDVPPTPEVTLECQQRAGELLWLSQRSRPDIAFTSALVFSLSTRAPARTIRVAQRALRYVASTRSPGILFVSRGEAALDIYTDASFAPGGTKSHTGYAVFYRNVPVLWRSARQGLITLSTAESEHIALQEGAVAGFP</sequence>
<proteinExistence type="predicted"/>
<dbReference type="EMBL" id="LSRX01001264">
    <property type="protein sequence ID" value="OLP81608.1"/>
    <property type="molecule type" value="Genomic_DNA"/>
</dbReference>
<evidence type="ECO:0000313" key="3">
    <source>
        <dbReference type="EMBL" id="OLP81608.1"/>
    </source>
</evidence>
<feature type="compositionally biased region" description="Basic and acidic residues" evidence="2">
    <location>
        <begin position="2205"/>
        <end position="2218"/>
    </location>
</feature>
<feature type="region of interest" description="Disordered" evidence="2">
    <location>
        <begin position="2194"/>
        <end position="2218"/>
    </location>
</feature>
<feature type="compositionally biased region" description="Pro residues" evidence="2">
    <location>
        <begin position="513"/>
        <end position="523"/>
    </location>
</feature>
<feature type="compositionally biased region" description="Basic and acidic residues" evidence="2">
    <location>
        <begin position="34"/>
        <end position="43"/>
    </location>
</feature>
<dbReference type="PANTHER" id="PTHR11439:SF498">
    <property type="entry name" value="DNAK FAMILY PROTEIN"/>
    <property type="match status" value="1"/>
</dbReference>
<gene>
    <name evidence="3" type="primary">TY5A</name>
    <name evidence="3" type="ORF">AK812_SmicGene37832</name>
</gene>
<dbReference type="OrthoDB" id="119539at2759"/>
<reference evidence="3 4" key="1">
    <citation type="submission" date="2016-02" db="EMBL/GenBank/DDBJ databases">
        <title>Genome analysis of coral dinoflagellate symbionts highlights evolutionary adaptations to a symbiotic lifestyle.</title>
        <authorList>
            <person name="Aranda M."/>
            <person name="Li Y."/>
            <person name="Liew Y.J."/>
            <person name="Baumgarten S."/>
            <person name="Simakov O."/>
            <person name="Wilson M."/>
            <person name="Piel J."/>
            <person name="Ashoor H."/>
            <person name="Bougouffa S."/>
            <person name="Bajic V.B."/>
            <person name="Ryu T."/>
            <person name="Ravasi T."/>
            <person name="Bayer T."/>
            <person name="Micklem G."/>
            <person name="Kim H."/>
            <person name="Bhak J."/>
            <person name="Lajeunesse T.C."/>
            <person name="Voolstra C.R."/>
        </authorList>
    </citation>
    <scope>NUCLEOTIDE SEQUENCE [LARGE SCALE GENOMIC DNA]</scope>
    <source>
        <strain evidence="3 4">CCMP2467</strain>
    </source>
</reference>
<organism evidence="3 4">
    <name type="scientific">Symbiodinium microadriaticum</name>
    <name type="common">Dinoflagellate</name>
    <name type="synonym">Zooxanthella microadriatica</name>
    <dbReference type="NCBI Taxonomy" id="2951"/>
    <lineage>
        <taxon>Eukaryota</taxon>
        <taxon>Sar</taxon>
        <taxon>Alveolata</taxon>
        <taxon>Dinophyceae</taxon>
        <taxon>Suessiales</taxon>
        <taxon>Symbiodiniaceae</taxon>
        <taxon>Symbiodinium</taxon>
    </lineage>
</organism>
<feature type="region of interest" description="Disordered" evidence="2">
    <location>
        <begin position="1957"/>
        <end position="2006"/>
    </location>
</feature>
<feature type="region of interest" description="Disordered" evidence="2">
    <location>
        <begin position="1"/>
        <end position="62"/>
    </location>
</feature>
<feature type="coiled-coil region" evidence="1">
    <location>
        <begin position="2222"/>
        <end position="2256"/>
    </location>
</feature>
<keyword evidence="1" id="KW-0175">Coiled coil</keyword>
<dbReference type="PANTHER" id="PTHR11439">
    <property type="entry name" value="GAG-POL-RELATED RETROTRANSPOSON"/>
    <property type="match status" value="1"/>
</dbReference>
<feature type="region of interest" description="Disordered" evidence="2">
    <location>
        <begin position="509"/>
        <end position="535"/>
    </location>
</feature>
<accession>A0A1Q9CFA4</accession>
<evidence type="ECO:0000313" key="4">
    <source>
        <dbReference type="Proteomes" id="UP000186817"/>
    </source>
</evidence>
<feature type="region of interest" description="Disordered" evidence="2">
    <location>
        <begin position="1170"/>
        <end position="1196"/>
    </location>
</feature>
<comment type="caution">
    <text evidence="3">The sequence shown here is derived from an EMBL/GenBank/DDBJ whole genome shotgun (WGS) entry which is preliminary data.</text>
</comment>
<protein>
    <submittedName>
        <fullName evidence="3">Putative transposon protein</fullName>
    </submittedName>
</protein>
<dbReference type="Proteomes" id="UP000186817">
    <property type="component" value="Unassembled WGS sequence"/>
</dbReference>
<evidence type="ECO:0000256" key="1">
    <source>
        <dbReference type="SAM" id="Coils"/>
    </source>
</evidence>
<feature type="region of interest" description="Disordered" evidence="2">
    <location>
        <begin position="1054"/>
        <end position="1074"/>
    </location>
</feature>